<accession>A0A5C5VLW2</accession>
<dbReference type="Gene3D" id="3.40.50.12780">
    <property type="entry name" value="N-terminal domain of ligase-like"/>
    <property type="match status" value="3"/>
</dbReference>
<dbReference type="Gene3D" id="3.30.559.10">
    <property type="entry name" value="Chloramphenicol acetyltransferase-like domain"/>
    <property type="match status" value="3"/>
</dbReference>
<dbReference type="PANTHER" id="PTHR45527:SF1">
    <property type="entry name" value="FATTY ACID SYNTHASE"/>
    <property type="match status" value="1"/>
</dbReference>
<dbReference type="SUPFAM" id="SSF56801">
    <property type="entry name" value="Acetyl-CoA synthetase-like"/>
    <property type="match status" value="3"/>
</dbReference>
<reference evidence="7 8" key="1">
    <citation type="submission" date="2019-02" db="EMBL/GenBank/DDBJ databases">
        <title>Deep-cultivation of Planctomycetes and their phenomic and genomic characterization uncovers novel biology.</title>
        <authorList>
            <person name="Wiegand S."/>
            <person name="Jogler M."/>
            <person name="Boedeker C."/>
            <person name="Pinto D."/>
            <person name="Vollmers J."/>
            <person name="Rivas-Marin E."/>
            <person name="Kohn T."/>
            <person name="Peeters S.H."/>
            <person name="Heuer A."/>
            <person name="Rast P."/>
            <person name="Oberbeckmann S."/>
            <person name="Bunk B."/>
            <person name="Jeske O."/>
            <person name="Meyerdierks A."/>
            <person name="Storesund J.E."/>
            <person name="Kallscheuer N."/>
            <person name="Luecker S."/>
            <person name="Lage O.M."/>
            <person name="Pohl T."/>
            <person name="Merkel B.J."/>
            <person name="Hornburger P."/>
            <person name="Mueller R.-W."/>
            <person name="Bruemmer F."/>
            <person name="Labrenz M."/>
            <person name="Spormann A.M."/>
            <person name="Op Den Camp H."/>
            <person name="Overmann J."/>
            <person name="Amann R."/>
            <person name="Jetten M.S.M."/>
            <person name="Mascher T."/>
            <person name="Medema M.H."/>
            <person name="Devos D.P."/>
            <person name="Kaster A.-K."/>
            <person name="Ovreas L."/>
            <person name="Rohde M."/>
            <person name="Galperin M.Y."/>
            <person name="Jogler C."/>
        </authorList>
    </citation>
    <scope>NUCLEOTIDE SEQUENCE [LARGE SCALE GENOMIC DNA]</scope>
    <source>
        <strain evidence="7 8">Enr8</strain>
    </source>
</reference>
<dbReference type="Proteomes" id="UP000318878">
    <property type="component" value="Unassembled WGS sequence"/>
</dbReference>
<evidence type="ECO:0000256" key="4">
    <source>
        <dbReference type="ARBA" id="ARBA00022598"/>
    </source>
</evidence>
<protein>
    <submittedName>
        <fullName evidence="7">Tyrocidine synthase 3</fullName>
    </submittedName>
</protein>
<dbReference type="InterPro" id="IPR042099">
    <property type="entry name" value="ANL_N_sf"/>
</dbReference>
<keyword evidence="3" id="KW-0597">Phosphoprotein</keyword>
<comment type="cofactor">
    <cofactor evidence="1">
        <name>pantetheine 4'-phosphate</name>
        <dbReference type="ChEBI" id="CHEBI:47942"/>
    </cofactor>
</comment>
<feature type="domain" description="Carrier" evidence="6">
    <location>
        <begin position="1993"/>
        <end position="2068"/>
    </location>
</feature>
<dbReference type="InterPro" id="IPR025110">
    <property type="entry name" value="AMP-bd_C"/>
</dbReference>
<dbReference type="NCBIfam" id="TIGR01733">
    <property type="entry name" value="AA-adenyl-dom"/>
    <property type="match status" value="3"/>
</dbReference>
<dbReference type="Pfam" id="PF00550">
    <property type="entry name" value="PP-binding"/>
    <property type="match status" value="3"/>
</dbReference>
<dbReference type="FunFam" id="3.30.300.30:FF:000015">
    <property type="entry name" value="Nonribosomal peptide synthase SidD"/>
    <property type="match status" value="1"/>
</dbReference>
<evidence type="ECO:0000256" key="2">
    <source>
        <dbReference type="ARBA" id="ARBA00022450"/>
    </source>
</evidence>
<dbReference type="GO" id="GO:0016491">
    <property type="term" value="F:oxidoreductase activity"/>
    <property type="evidence" value="ECO:0007669"/>
    <property type="project" value="InterPro"/>
</dbReference>
<dbReference type="SUPFAM" id="SSF47336">
    <property type="entry name" value="ACP-like"/>
    <property type="match status" value="3"/>
</dbReference>
<dbReference type="PROSITE" id="PS50075">
    <property type="entry name" value="CARRIER"/>
    <property type="match status" value="3"/>
</dbReference>
<dbReference type="InterPro" id="IPR020845">
    <property type="entry name" value="AMP-binding_CS"/>
</dbReference>
<dbReference type="Pfam" id="PF00881">
    <property type="entry name" value="Nitroreductase"/>
    <property type="match status" value="1"/>
</dbReference>
<keyword evidence="4" id="KW-0436">Ligase</keyword>
<name>A0A5C5VLW2_9BACT</name>
<feature type="domain" description="Carrier" evidence="6">
    <location>
        <begin position="3280"/>
        <end position="3355"/>
    </location>
</feature>
<evidence type="ECO:0000256" key="5">
    <source>
        <dbReference type="SAM" id="MobiDB-lite"/>
    </source>
</evidence>
<dbReference type="GO" id="GO:0043041">
    <property type="term" value="P:amino acid activation for nonribosomal peptide biosynthetic process"/>
    <property type="evidence" value="ECO:0007669"/>
    <property type="project" value="TreeGrafter"/>
</dbReference>
<feature type="compositionally biased region" description="Basic residues" evidence="5">
    <location>
        <begin position="3369"/>
        <end position="3380"/>
    </location>
</feature>
<keyword evidence="2" id="KW-0596">Phosphopantetheine</keyword>
<dbReference type="GO" id="GO:0005737">
    <property type="term" value="C:cytoplasm"/>
    <property type="evidence" value="ECO:0007669"/>
    <property type="project" value="TreeGrafter"/>
</dbReference>
<dbReference type="InterPro" id="IPR000415">
    <property type="entry name" value="Nitroreductase-like"/>
</dbReference>
<feature type="compositionally biased region" description="Basic and acidic residues" evidence="5">
    <location>
        <begin position="3381"/>
        <end position="3390"/>
    </location>
</feature>
<dbReference type="InterPro" id="IPR036736">
    <property type="entry name" value="ACP-like_sf"/>
</dbReference>
<dbReference type="FunFam" id="3.40.50.12780:FF:000012">
    <property type="entry name" value="Non-ribosomal peptide synthetase"/>
    <property type="match status" value="1"/>
</dbReference>
<evidence type="ECO:0000256" key="1">
    <source>
        <dbReference type="ARBA" id="ARBA00001957"/>
    </source>
</evidence>
<dbReference type="PROSITE" id="PS00455">
    <property type="entry name" value="AMP_BINDING"/>
    <property type="match status" value="3"/>
</dbReference>
<dbReference type="CDD" id="cd19535">
    <property type="entry name" value="Cyc_NRPS"/>
    <property type="match status" value="1"/>
</dbReference>
<dbReference type="InterPro" id="IPR000873">
    <property type="entry name" value="AMP-dep_synth/lig_dom"/>
</dbReference>
<dbReference type="FunFam" id="3.30.559.10:FF:000023">
    <property type="entry name" value="Non-ribosomal peptide synthetase"/>
    <property type="match status" value="1"/>
</dbReference>
<feature type="region of interest" description="Disordered" evidence="5">
    <location>
        <begin position="3359"/>
        <end position="3390"/>
    </location>
</feature>
<dbReference type="InterPro" id="IPR006162">
    <property type="entry name" value="Ppantetheine_attach_site"/>
</dbReference>
<dbReference type="SUPFAM" id="SSF52777">
    <property type="entry name" value="CoA-dependent acyltransferases"/>
    <property type="match status" value="6"/>
</dbReference>
<dbReference type="InterPro" id="IPR045851">
    <property type="entry name" value="AMP-bd_C_sf"/>
</dbReference>
<dbReference type="Gene3D" id="3.30.559.30">
    <property type="entry name" value="Nonribosomal peptide synthetase, condensation domain"/>
    <property type="match status" value="3"/>
</dbReference>
<evidence type="ECO:0000259" key="6">
    <source>
        <dbReference type="PROSITE" id="PS50075"/>
    </source>
</evidence>
<feature type="domain" description="Carrier" evidence="6">
    <location>
        <begin position="922"/>
        <end position="996"/>
    </location>
</feature>
<dbReference type="Gene3D" id="3.30.300.30">
    <property type="match status" value="3"/>
</dbReference>
<dbReference type="GO" id="GO:0016874">
    <property type="term" value="F:ligase activity"/>
    <property type="evidence" value="ECO:0007669"/>
    <property type="project" value="UniProtKB-KW"/>
</dbReference>
<dbReference type="InterPro" id="IPR020806">
    <property type="entry name" value="PKS_PP-bd"/>
</dbReference>
<dbReference type="InterPro" id="IPR029479">
    <property type="entry name" value="Nitroreductase"/>
</dbReference>
<dbReference type="Gene3D" id="3.40.109.10">
    <property type="entry name" value="NADH Oxidase"/>
    <property type="match status" value="1"/>
</dbReference>
<dbReference type="Pfam" id="PF00501">
    <property type="entry name" value="AMP-binding"/>
    <property type="match status" value="3"/>
</dbReference>
<sequence length="3390" mass="378067">MAEEEKHSLLECWASENTSPPIVGVFRVLDEFDRCRLERAVQTVASRYPILISRNTGRGRADSRDQCVTDSAFVSELPRSRPTPPGVAMEHQSFEVYFSQSILSSHWELSISLPSAKGDFQTVRLIAKEICAIFRGEVLEQNGLQYSDFVEWRKQLNQLEGSETGRRSWDWFNLPLFHEREQGNLTPTRSEIASASQIRHAEHVIDGQLDSQLGSAVTKIRITHETLFFGIWSFLVSQVYGVGEVGLLANGRTYKELNSVIGPLSKYIPVRSCNAKSIEFREWLQTCELELNRSKNLQHFFDMDRVLDGTGSRYLPYVFEYHDCREDADFVLNLCGIIDKFDLRLTVLHFESSFRLEVTGANDLASQNDLDRLLVQFEQALSHSINFADSNRSQFEVFAGVEACSIRHGLATKEETKLLHELFEGAADKFGNEIAIIQGDRQITFEELEAFANSIARELIDDGLQTEECVGVSLSNPATAIAMMLGVMKAGGAYMPIDDSLPTERIARSLAAANCRRIGQPTSSTIPSVLKISKTHVFQWTHSEPRLDRPNQLISPNHLAYVLLTSGSSGTPKPVMISHGAVANYLRWFQNECQGTSGHGSILVGSLGFDLTVTSLFVPLITGEPVTIPTRIDSIECIAETLGNRNFRFIKMTPSHLCALLSLTPAKTLACNTNHFVLGGEPLHWHHVRDLVQLNKQLKIVNEYGPTEATVGCSSQSIQGTSEGRIPIGDAIANTSIYILDSMGYPVPPGVLGELYVGGLCVARGYLADPARTAESFLPDPFRGEAGVRMYRTGDLVQRSPSGEIEYCGRADNQVKVRGYRIELEEIDSALRQMPPFVDAVNVAVNDAAGITRIEAFLVPKNQDTEFQITQEEVVRFLSERLPHYMIPTNFRVIARVPLTKSGKSDRNQLAEMCAPSKGGAEPVSELEEELIEIWKEVLDTSLVFADSDFFAIGGDSIRALQVVSRSARQGIQFSLAQLMQFPVLNELAAQATIDSTAQQAVGPGELVPHLRLGEFEDVYPLTSMQEGMLYHRELDRSDPIYHDVVSYHLQAPIDVESMELEVIKLFERHEVLRSSFDMSSDPPTQRIHKSIDCPFEVFDLRDESSDRQQQVVLEALDRERERGFNINVPPLARIIVHICDSSRFHLTFSFHHAILDGWSDATLITELAESYLSGMRGEQLHTHKCTSHRFADFVKEEMVARKRQDSEEFWRQKISDAPFARLPRSRWRMGHALVAEGQHHTVEVDIPRLISEKLESLSEQIKTPMKSTLLALHFKALSVLSGMNRVSSCVTGSGRWTIPGGDAVAGLFLNSVPISLDLSNCSWADLAKRAFDGEQEALSHSLFPIADIKKMFPDSPLSDVIFYFTHYHVYQRLDRFPELEVLSNETKETTSFKLVVSFRKDIDEHRIRLLLTYDRSKIADSEINALAETYRSIVEAAANDPIGPHRSIGPAECGLLPKVHDDSNSGSGHEFQPIHERFRCLALQHPDNIAVVSETEHEVTYSEIERQACQFARQLTLAKIGPEGRVGLCLQPTKDAIVAILAIWKVGAAYVPINPDESPARKSFILDDAGCQHVVVDDTSASAFESNLEIELIYAGDFDRFDSARPASGFKPTIHPHSLAYIIYTSGTSGRPKGSLTTHQNLSSLVLSALEQFDVGTDDRWTLCHSLSFDFSVWEIWGALISGARLLVTSRWKARSPDLLAKSISDQQITVLNLTPSAFESLVSHLHAEGSEAITSLRYTILGGETLKVHSLAKWFKLARPNRARVINMYGITETTVHVTFHETDESDSFRQWGTRIGCPIKGLCCYVLSDEGMELPVGAVGELYVSGLGVSLGYLGRPDLTASAFVPDPFCNEPGGRLYKTGDLASRLSDGSLLYHGRSDLQIKVNGYRIEPQEVERAIEQIPNVLASVVRTAQVNAEDSTLVAFYETKDQAPIPGKYLREELAASLPPYMIPSAFSHLPAIPRTSGGKPNRNSLAQFSAHLQNEDLGTNEKLSATEEIVAGIWQDVLSVSNLTAQSRFFEIGGHSILAARAIARIRRALKVDVPLRMLFENQSVREFAGKIDHLKDSNSVEFDSLPLITPDVERQFDPFPLTDIQQAYWVGREKGMLLGNLPAHAYLEFQSTDLKTIRLQSAVNSLIEQHGMLRAIILPNGSQKILAEVPKYEIRVTDCSSLSENEAQKFLESTRQEIGQQSFDTAQWPLFEVRITRLSDRICHIHLSIDLLIVDADSLAILGRDLEAFYLDETRKPRRPSVSFRDYVLAERALRQTPFFQSSRDYWLKKLPNLPSAPKLPLAGDLENLSSTAFQRRNHTLDHDLWIALKKRAALSGLTPSGFLLSVYAMVLSRWSESQSFTINVTTYNCLPLHSELENLVGDFTCLTLVAISNQEQSFRSEAQSIQQSFLDDLDHNLFNGVEVMRARAAMLGKYEPIPFVFTSTLPLHSREQYPDRSPIGNLIHGITQSPQTLLDHQVSEDDRGLGIRWDHLVEAFPAGMIDKMFEEYIRSLKRLAEDESAWDLTAAELIPGFALQANQCDDAATGRLEEPIVDWARRTPDATAVIAQDRSLTYGELLAFADSIAQSVTSTHTTNSKLVGVLCKPGWKQVVAIIGILRAGFAYLPIDSTQPKERIKKILQIGEVDTLVTMSEPDDLHWMPADVRLVQIQDKPASKANFVAKTSDFDVAYVMFTSGSTGTPKGVMMDHRAALNTVNTIVKQFGISSNDRVLALSSASFDLSVFDIFGILGAGGTLVYPNADRRKDPAHWRDLINQLGVTVWNTVPAMMEMLLECDDEFALDSSLRLVFLSGDWIPLSLPDRIKCHNASARVISLGGATEAGIWSIFFEIGDIDSKWVSIPYGTSLEGQVVEVLDEDLKPCPPWVSGMIYISGASLSSGYWNDPVATERSFITSSDHQRTIYRTGDLGRYHADGTIEIIGREDDQVKIGGHRIELGEIELALQRIPGVTSAIARVVERNSRKSIVGYITASTLADKPIDGLSISDRPPISLHADTGSHRQDNRICRRSHRTFDSSPLTLKQVCSLLEPLACNKQDGHWKYRYASASGLYAVSIFIHLNGQQSDTLTDGVYLYDPKQHQLCWRSSGSSISSSIHWPENRPAFDSAAMTIYFVADMNRLRAKYRDAARDFALLEAGLMTQLVDLAAEKSGLGTCQVASVDFEVIRSDFRLNDGEAFLHSVFSGMPNSHATKPTTSVVTKSELFNDVSEEVSRYLRETLPDYMRPACVLQMSSFPVTANGKIDRSTLPIPSDFDDRFYSTLDTTDSNTDFQRADFHHQMISDIVNKHLGTSSLDWTRNFFEAGADSLTLVRIHREIRHAMGIDFSVAEMFSNPSIRQLAKRLSELGLSDLGSSEEERSQHRVGRRAQYRKQRALENNKRKS</sequence>
<dbReference type="Pfam" id="PF13193">
    <property type="entry name" value="AMP-binding_C"/>
    <property type="match status" value="1"/>
</dbReference>
<evidence type="ECO:0000313" key="7">
    <source>
        <dbReference type="EMBL" id="TWT38931.1"/>
    </source>
</evidence>
<proteinExistence type="predicted"/>
<dbReference type="Gene3D" id="1.10.1200.10">
    <property type="entry name" value="ACP-like"/>
    <property type="match status" value="3"/>
</dbReference>
<dbReference type="SUPFAM" id="SSF55469">
    <property type="entry name" value="FMN-dependent nitroreductase-like"/>
    <property type="match status" value="1"/>
</dbReference>
<dbReference type="PANTHER" id="PTHR45527">
    <property type="entry name" value="NONRIBOSOMAL PEPTIDE SYNTHETASE"/>
    <property type="match status" value="1"/>
</dbReference>
<dbReference type="NCBIfam" id="NF003417">
    <property type="entry name" value="PRK04813.1"/>
    <property type="match status" value="4"/>
</dbReference>
<dbReference type="PROSITE" id="PS00012">
    <property type="entry name" value="PHOSPHOPANTETHEINE"/>
    <property type="match status" value="1"/>
</dbReference>
<dbReference type="EMBL" id="SJPF01000001">
    <property type="protein sequence ID" value="TWT38931.1"/>
    <property type="molecule type" value="Genomic_DNA"/>
</dbReference>
<dbReference type="CDD" id="cd05930">
    <property type="entry name" value="A_NRPS"/>
    <property type="match status" value="1"/>
</dbReference>
<dbReference type="CDD" id="cd02142">
    <property type="entry name" value="McbC_SagB-like_oxidoreductase"/>
    <property type="match status" value="1"/>
</dbReference>
<evidence type="ECO:0000256" key="3">
    <source>
        <dbReference type="ARBA" id="ARBA00022553"/>
    </source>
</evidence>
<dbReference type="GO" id="GO:0031177">
    <property type="term" value="F:phosphopantetheine binding"/>
    <property type="evidence" value="ECO:0007669"/>
    <property type="project" value="InterPro"/>
</dbReference>
<dbReference type="FunFam" id="3.30.559.30:FF:000006">
    <property type="entry name" value="Yersiniabactin polyketide/non-ribosomal peptide synthetase"/>
    <property type="match status" value="1"/>
</dbReference>
<dbReference type="InterPro" id="IPR057737">
    <property type="entry name" value="Condensation_MtbB-like"/>
</dbReference>
<gene>
    <name evidence="7" type="primary">tycC_3</name>
    <name evidence="7" type="ORF">Enr8_06250</name>
</gene>
<dbReference type="GO" id="GO:0044550">
    <property type="term" value="P:secondary metabolite biosynthetic process"/>
    <property type="evidence" value="ECO:0007669"/>
    <property type="project" value="TreeGrafter"/>
</dbReference>
<dbReference type="InterPro" id="IPR010071">
    <property type="entry name" value="AA_adenyl_dom"/>
</dbReference>
<dbReference type="InterPro" id="IPR009081">
    <property type="entry name" value="PP-bd_ACP"/>
</dbReference>
<comment type="caution">
    <text evidence="7">The sequence shown here is derived from an EMBL/GenBank/DDBJ whole genome shotgun (WGS) entry which is preliminary data.</text>
</comment>
<dbReference type="InterPro" id="IPR001242">
    <property type="entry name" value="Condensation_dom"/>
</dbReference>
<keyword evidence="8" id="KW-1185">Reference proteome</keyword>
<organism evidence="7 8">
    <name type="scientific">Blastopirellula retiformator</name>
    <dbReference type="NCBI Taxonomy" id="2527970"/>
    <lineage>
        <taxon>Bacteria</taxon>
        <taxon>Pseudomonadati</taxon>
        <taxon>Planctomycetota</taxon>
        <taxon>Planctomycetia</taxon>
        <taxon>Pirellulales</taxon>
        <taxon>Pirellulaceae</taxon>
        <taxon>Blastopirellula</taxon>
    </lineage>
</organism>
<dbReference type="SMART" id="SM00823">
    <property type="entry name" value="PKS_PP"/>
    <property type="match status" value="2"/>
</dbReference>
<dbReference type="Pfam" id="PF00668">
    <property type="entry name" value="Condensation"/>
    <property type="match status" value="2"/>
</dbReference>
<dbReference type="InterPro" id="IPR023213">
    <property type="entry name" value="CAT-like_dom_sf"/>
</dbReference>
<evidence type="ECO:0000313" key="8">
    <source>
        <dbReference type="Proteomes" id="UP000318878"/>
    </source>
</evidence>